<reference evidence="3" key="1">
    <citation type="journal article" date="2019" name="Int. J. Syst. Evol. Microbiol.">
        <title>The Global Catalogue of Microorganisms (GCM) 10K type strain sequencing project: providing services to taxonomists for standard genome sequencing and annotation.</title>
        <authorList>
            <consortium name="The Broad Institute Genomics Platform"/>
            <consortium name="The Broad Institute Genome Sequencing Center for Infectious Disease"/>
            <person name="Wu L."/>
            <person name="Ma J."/>
        </authorList>
    </citation>
    <scope>NUCLEOTIDE SEQUENCE [LARGE SCALE GENOMIC DNA]</scope>
    <source>
        <strain evidence="3">KCTC 15012</strain>
    </source>
</reference>
<dbReference type="Proteomes" id="UP001597296">
    <property type="component" value="Unassembled WGS sequence"/>
</dbReference>
<evidence type="ECO:0000313" key="2">
    <source>
        <dbReference type="EMBL" id="MFD2232227.1"/>
    </source>
</evidence>
<evidence type="ECO:0000256" key="1">
    <source>
        <dbReference type="SAM" id="MobiDB-lite"/>
    </source>
</evidence>
<feature type="region of interest" description="Disordered" evidence="1">
    <location>
        <begin position="210"/>
        <end position="286"/>
    </location>
</feature>
<accession>A0ABW5C7F5</accession>
<proteinExistence type="predicted"/>
<gene>
    <name evidence="2" type="ORF">ACFSNB_00250</name>
</gene>
<feature type="compositionally biased region" description="Polar residues" evidence="1">
    <location>
        <begin position="247"/>
        <end position="259"/>
    </location>
</feature>
<comment type="caution">
    <text evidence="2">The sequence shown here is derived from an EMBL/GenBank/DDBJ whole genome shotgun (WGS) entry which is preliminary data.</text>
</comment>
<protein>
    <recommendedName>
        <fullName evidence="4">RelA/SpoT domain-containing protein</fullName>
    </recommendedName>
</protein>
<dbReference type="RefSeq" id="WP_377313372.1">
    <property type="nucleotide sequence ID" value="NZ_JBHUIY010000001.1"/>
</dbReference>
<name>A0ABW5C7F5_9PROT</name>
<evidence type="ECO:0008006" key="4">
    <source>
        <dbReference type="Google" id="ProtNLM"/>
    </source>
</evidence>
<evidence type="ECO:0000313" key="3">
    <source>
        <dbReference type="Proteomes" id="UP001597296"/>
    </source>
</evidence>
<sequence>MPQLPPTAQARLDAMYAEAATRKPAFDSAIAEIATRFGGEARLVPLKGRARAEAKILTDYAGEPSRIQDLLRATIIAPDLDRARQILAALEQRFAVLAQGRRNLLDPAITPEDGYRDAKVNVGLDGHVAEIQVSIPEMLAAKTLAHSYYEERQALLRTTADGRDLSPEDVARVDTLLVAMRQIYSAAWSQVARNARNSASEMGAPLRYAESAGNGRGSGPSNARVMYDGPTQTGIPSTSKNREPGGNPNSVDMATSSSFPEDRGGETDEPQLNPCPNIGPNEPDYD</sequence>
<dbReference type="EMBL" id="JBHUIY010000001">
    <property type="protein sequence ID" value="MFD2232227.1"/>
    <property type="molecule type" value="Genomic_DNA"/>
</dbReference>
<organism evidence="2 3">
    <name type="scientific">Phaeospirillum tilakii</name>
    <dbReference type="NCBI Taxonomy" id="741673"/>
    <lineage>
        <taxon>Bacteria</taxon>
        <taxon>Pseudomonadati</taxon>
        <taxon>Pseudomonadota</taxon>
        <taxon>Alphaproteobacteria</taxon>
        <taxon>Rhodospirillales</taxon>
        <taxon>Rhodospirillaceae</taxon>
        <taxon>Phaeospirillum</taxon>
    </lineage>
</organism>
<keyword evidence="3" id="KW-1185">Reference proteome</keyword>
<feature type="compositionally biased region" description="Polar residues" evidence="1">
    <location>
        <begin position="230"/>
        <end position="239"/>
    </location>
</feature>